<proteinExistence type="predicted"/>
<evidence type="ECO:0000256" key="10">
    <source>
        <dbReference type="ARBA" id="ARBA00023136"/>
    </source>
</evidence>
<evidence type="ECO:0000313" key="14">
    <source>
        <dbReference type="EMBL" id="MBA9004115.1"/>
    </source>
</evidence>
<evidence type="ECO:0000256" key="6">
    <source>
        <dbReference type="ARBA" id="ARBA00022692"/>
    </source>
</evidence>
<keyword evidence="5" id="KW-0808">Transferase</keyword>
<dbReference type="AlphaFoldDB" id="A0A7W3MY95"/>
<dbReference type="SUPFAM" id="SSF55874">
    <property type="entry name" value="ATPase domain of HSP90 chaperone/DNA topoisomerase II/histidine kinase"/>
    <property type="match status" value="1"/>
</dbReference>
<protein>
    <recommendedName>
        <fullName evidence="3">histidine kinase</fullName>
        <ecNumber evidence="3">2.7.13.3</ecNumber>
    </recommendedName>
</protein>
<dbReference type="SMART" id="SM00304">
    <property type="entry name" value="HAMP"/>
    <property type="match status" value="1"/>
</dbReference>
<dbReference type="CDD" id="cd00082">
    <property type="entry name" value="HisKA"/>
    <property type="match status" value="1"/>
</dbReference>
<evidence type="ECO:0000256" key="9">
    <source>
        <dbReference type="ARBA" id="ARBA00023012"/>
    </source>
</evidence>
<name>A0A7W3MY95_9ACTN</name>
<dbReference type="SUPFAM" id="SSF47384">
    <property type="entry name" value="Homodimeric domain of signal transducing histidine kinase"/>
    <property type="match status" value="1"/>
</dbReference>
<evidence type="ECO:0000313" key="15">
    <source>
        <dbReference type="Proteomes" id="UP000539313"/>
    </source>
</evidence>
<feature type="domain" description="HAMP" evidence="13">
    <location>
        <begin position="188"/>
        <end position="241"/>
    </location>
</feature>
<dbReference type="PANTHER" id="PTHR45436">
    <property type="entry name" value="SENSOR HISTIDINE KINASE YKOH"/>
    <property type="match status" value="1"/>
</dbReference>
<evidence type="ECO:0000256" key="4">
    <source>
        <dbReference type="ARBA" id="ARBA00022553"/>
    </source>
</evidence>
<dbReference type="EC" id="2.7.13.3" evidence="3"/>
<dbReference type="InterPro" id="IPR005467">
    <property type="entry name" value="His_kinase_dom"/>
</dbReference>
<dbReference type="InterPro" id="IPR003594">
    <property type="entry name" value="HATPase_dom"/>
</dbReference>
<keyword evidence="9" id="KW-0902">Two-component regulatory system</keyword>
<evidence type="ECO:0000256" key="11">
    <source>
        <dbReference type="SAM" id="Phobius"/>
    </source>
</evidence>
<dbReference type="Gene3D" id="3.30.565.10">
    <property type="entry name" value="Histidine kinase-like ATPase, C-terminal domain"/>
    <property type="match status" value="1"/>
</dbReference>
<dbReference type="InterPro" id="IPR003660">
    <property type="entry name" value="HAMP_dom"/>
</dbReference>
<dbReference type="PANTHER" id="PTHR45436:SF5">
    <property type="entry name" value="SENSOR HISTIDINE KINASE TRCS"/>
    <property type="match status" value="1"/>
</dbReference>
<keyword evidence="4" id="KW-0597">Phosphoprotein</keyword>
<keyword evidence="6 11" id="KW-0812">Transmembrane</keyword>
<dbReference type="PRINTS" id="PR00344">
    <property type="entry name" value="BCTRLSENSOR"/>
</dbReference>
<evidence type="ECO:0000256" key="7">
    <source>
        <dbReference type="ARBA" id="ARBA00022777"/>
    </source>
</evidence>
<dbReference type="Pfam" id="PF02518">
    <property type="entry name" value="HATPase_c"/>
    <property type="match status" value="1"/>
</dbReference>
<dbReference type="InterPro" id="IPR036097">
    <property type="entry name" value="HisK_dim/P_sf"/>
</dbReference>
<dbReference type="InterPro" id="IPR036890">
    <property type="entry name" value="HATPase_C_sf"/>
</dbReference>
<dbReference type="GO" id="GO:0005886">
    <property type="term" value="C:plasma membrane"/>
    <property type="evidence" value="ECO:0007669"/>
    <property type="project" value="UniProtKB-SubCell"/>
</dbReference>
<evidence type="ECO:0000259" key="12">
    <source>
        <dbReference type="PROSITE" id="PS50109"/>
    </source>
</evidence>
<dbReference type="RefSeq" id="WP_182705693.1">
    <property type="nucleotide sequence ID" value="NZ_JACJII010000001.1"/>
</dbReference>
<evidence type="ECO:0000256" key="2">
    <source>
        <dbReference type="ARBA" id="ARBA00004236"/>
    </source>
</evidence>
<comment type="subcellular location">
    <subcellularLocation>
        <location evidence="2">Cell membrane</location>
    </subcellularLocation>
</comment>
<keyword evidence="8 11" id="KW-1133">Transmembrane helix</keyword>
<organism evidence="14 15">
    <name type="scientific">Thermomonospora cellulosilytica</name>
    <dbReference type="NCBI Taxonomy" id="1411118"/>
    <lineage>
        <taxon>Bacteria</taxon>
        <taxon>Bacillati</taxon>
        <taxon>Actinomycetota</taxon>
        <taxon>Actinomycetes</taxon>
        <taxon>Streptosporangiales</taxon>
        <taxon>Thermomonosporaceae</taxon>
        <taxon>Thermomonospora</taxon>
    </lineage>
</organism>
<feature type="transmembrane region" description="Helical" evidence="11">
    <location>
        <begin position="21"/>
        <end position="39"/>
    </location>
</feature>
<dbReference type="GO" id="GO:0000155">
    <property type="term" value="F:phosphorelay sensor kinase activity"/>
    <property type="evidence" value="ECO:0007669"/>
    <property type="project" value="InterPro"/>
</dbReference>
<feature type="transmembrane region" description="Helical" evidence="11">
    <location>
        <begin position="164"/>
        <end position="187"/>
    </location>
</feature>
<dbReference type="InterPro" id="IPR050428">
    <property type="entry name" value="TCS_sensor_his_kinase"/>
</dbReference>
<dbReference type="Proteomes" id="UP000539313">
    <property type="component" value="Unassembled WGS sequence"/>
</dbReference>
<evidence type="ECO:0000256" key="1">
    <source>
        <dbReference type="ARBA" id="ARBA00000085"/>
    </source>
</evidence>
<dbReference type="CDD" id="cd00075">
    <property type="entry name" value="HATPase"/>
    <property type="match status" value="1"/>
</dbReference>
<sequence>MAEDERRRRASRTSMQWRLTFIATGIVALIFCVGVLGLYELMHRMALDGLEERGSAAAYRIADEAREGAPPGELLPEVPGYYLLQVVDRNGRVVASSPALRGRPAMAEAPVPGRDDVAVSRIIRAPGYGMPLYATSVRVSAPGDRYLVVAATPMSDLYDVQETFARLAVVVMPVVLAGVWVIVWRSVGRALRPFDRMRRELSQITGGCMSRRVTVPDADDEVADLACEVNITLDRLQRFVEGQRKFVADASHELRSPLTALRTQLEVALAHPEDEDWPAVAMAALSDADRLQRVVTDVLTLAKLDAGVRGERQPVDLGELARSEATERLRRVPVHVHVQDVAHPVIVHGSRTQLIRVLTNLLDNAERHARSQIRIVVYRDGPDAVLEVADDGSGIPAQDRERVFQRFTRLPESRERDAHGSGLGLPIARDIVTAHGGTLTAGESKEGGALLMMRLPLKDGGPSGP</sequence>
<dbReference type="EMBL" id="JACJII010000001">
    <property type="protein sequence ID" value="MBA9004115.1"/>
    <property type="molecule type" value="Genomic_DNA"/>
</dbReference>
<accession>A0A7W3MY95</accession>
<keyword evidence="7 14" id="KW-0418">Kinase</keyword>
<dbReference type="Gene3D" id="6.10.340.10">
    <property type="match status" value="1"/>
</dbReference>
<gene>
    <name evidence="14" type="ORF">HNR21_002997</name>
</gene>
<evidence type="ECO:0000256" key="5">
    <source>
        <dbReference type="ARBA" id="ARBA00022679"/>
    </source>
</evidence>
<reference evidence="14 15" key="1">
    <citation type="submission" date="2020-08" db="EMBL/GenBank/DDBJ databases">
        <title>Sequencing the genomes of 1000 actinobacteria strains.</title>
        <authorList>
            <person name="Klenk H.-P."/>
        </authorList>
    </citation>
    <scope>NUCLEOTIDE SEQUENCE [LARGE SCALE GENOMIC DNA]</scope>
    <source>
        <strain evidence="14 15">DSM 45823</strain>
    </source>
</reference>
<dbReference type="Pfam" id="PF00512">
    <property type="entry name" value="HisKA"/>
    <property type="match status" value="1"/>
</dbReference>
<keyword evidence="15" id="KW-1185">Reference proteome</keyword>
<dbReference type="InterPro" id="IPR003661">
    <property type="entry name" value="HisK_dim/P_dom"/>
</dbReference>
<dbReference type="SMART" id="SM00387">
    <property type="entry name" value="HATPase_c"/>
    <property type="match status" value="1"/>
</dbReference>
<dbReference type="Gene3D" id="1.10.287.130">
    <property type="match status" value="1"/>
</dbReference>
<comment type="catalytic activity">
    <reaction evidence="1">
        <text>ATP + protein L-histidine = ADP + protein N-phospho-L-histidine.</text>
        <dbReference type="EC" id="2.7.13.3"/>
    </reaction>
</comment>
<evidence type="ECO:0000256" key="3">
    <source>
        <dbReference type="ARBA" id="ARBA00012438"/>
    </source>
</evidence>
<feature type="domain" description="Histidine kinase" evidence="12">
    <location>
        <begin position="249"/>
        <end position="459"/>
    </location>
</feature>
<dbReference type="PROSITE" id="PS50885">
    <property type="entry name" value="HAMP"/>
    <property type="match status" value="1"/>
</dbReference>
<keyword evidence="10 11" id="KW-0472">Membrane</keyword>
<dbReference type="InterPro" id="IPR004358">
    <property type="entry name" value="Sig_transdc_His_kin-like_C"/>
</dbReference>
<evidence type="ECO:0000256" key="8">
    <source>
        <dbReference type="ARBA" id="ARBA00022989"/>
    </source>
</evidence>
<comment type="caution">
    <text evidence="14">The sequence shown here is derived from an EMBL/GenBank/DDBJ whole genome shotgun (WGS) entry which is preliminary data.</text>
</comment>
<evidence type="ECO:0000259" key="13">
    <source>
        <dbReference type="PROSITE" id="PS50885"/>
    </source>
</evidence>
<dbReference type="Pfam" id="PF00672">
    <property type="entry name" value="HAMP"/>
    <property type="match status" value="1"/>
</dbReference>
<dbReference type="SMART" id="SM00388">
    <property type="entry name" value="HisKA"/>
    <property type="match status" value="1"/>
</dbReference>
<dbReference type="PROSITE" id="PS50109">
    <property type="entry name" value="HIS_KIN"/>
    <property type="match status" value="1"/>
</dbReference>